<feature type="region of interest" description="Disordered" evidence="1">
    <location>
        <begin position="136"/>
        <end position="157"/>
    </location>
</feature>
<dbReference type="NCBIfam" id="TIGR03779">
    <property type="entry name" value="Bac_Flav_CT_M"/>
    <property type="match status" value="1"/>
</dbReference>
<evidence type="ECO:0000256" key="1">
    <source>
        <dbReference type="SAM" id="MobiDB-lite"/>
    </source>
</evidence>
<sequence>MENQIGGPGRPQHPPEFLRKRRFYLILPLLTLPFLTMAFWALGGGTDHLVSPDNRPRQGLDLTLPSAQFKNDEKTDKMNAYQNAAKDTAANTTLSAQSFTATEGLKPKADTSVSPVSADEQSERINAKLADINRQLSQPQPGSYSPPAPHDPSGGRDVERLQRMMSNMKGNGDDPEMRQLSQVLKQISNIQNPGSENEILYASLKNKQRTYPVMAAANAENDGSADEVTMPAQKQMPNAIEAVVHEDQTLVSGAVVKLRLLNGVYVNGRFIPKGSFIYGSCALNNERLLIKISTVRYLNNILPVSLSVYDLDGMEGLYVPGSIGRDAAKDGATNAVQSLQLMSMSQGLGAQAAGAGIEAAKGLFGRKVKQIKVSVKAGYQVLLKDNNQRDI</sequence>
<feature type="domain" description="Conjugative transposon TraM C-terminal" evidence="3">
    <location>
        <begin position="240"/>
        <end position="384"/>
    </location>
</feature>
<dbReference type="InterPro" id="IPR022187">
    <property type="entry name" value="Conjug_transposon_TraM"/>
</dbReference>
<evidence type="ECO:0000313" key="5">
    <source>
        <dbReference type="Proteomes" id="UP000429232"/>
    </source>
</evidence>
<evidence type="ECO:0000259" key="3">
    <source>
        <dbReference type="Pfam" id="PF12508"/>
    </source>
</evidence>
<gene>
    <name evidence="4" type="primary">traM</name>
    <name evidence="4" type="ORF">GO620_000475</name>
</gene>
<keyword evidence="2" id="KW-0472">Membrane</keyword>
<dbReference type="InterPro" id="IPR055407">
    <property type="entry name" value="TraM_C"/>
</dbReference>
<evidence type="ECO:0000313" key="4">
    <source>
        <dbReference type="EMBL" id="QQL49960.1"/>
    </source>
</evidence>
<dbReference type="RefSeq" id="WP_198173494.1">
    <property type="nucleotide sequence ID" value="NZ_CP066775.1"/>
</dbReference>
<dbReference type="KEGG" id="mgik:GO620_000475"/>
<keyword evidence="2" id="KW-1133">Transmembrane helix</keyword>
<reference evidence="4 5" key="1">
    <citation type="submission" date="2020-12" db="EMBL/GenBank/DDBJ databases">
        <title>HMF7856_wgs.fasta genome submission.</title>
        <authorList>
            <person name="Kang H."/>
            <person name="Kim H."/>
            <person name="Joh K."/>
        </authorList>
    </citation>
    <scope>NUCLEOTIDE SEQUENCE [LARGE SCALE GENOMIC DNA]</scope>
    <source>
        <strain evidence="4 5">HMF7856</strain>
    </source>
</reference>
<accession>A0A7T7JGX0</accession>
<organism evidence="4 5">
    <name type="scientific">Mucilaginibacter ginkgonis</name>
    <dbReference type="NCBI Taxonomy" id="2682091"/>
    <lineage>
        <taxon>Bacteria</taxon>
        <taxon>Pseudomonadati</taxon>
        <taxon>Bacteroidota</taxon>
        <taxon>Sphingobacteriia</taxon>
        <taxon>Sphingobacteriales</taxon>
        <taxon>Sphingobacteriaceae</taxon>
        <taxon>Mucilaginibacter</taxon>
    </lineage>
</organism>
<protein>
    <submittedName>
        <fullName evidence="4">Conjugative transposon protein TraM</fullName>
    </submittedName>
</protein>
<feature type="region of interest" description="Disordered" evidence="1">
    <location>
        <begin position="101"/>
        <end position="121"/>
    </location>
</feature>
<proteinExistence type="predicted"/>
<name>A0A7T7JGX0_9SPHI</name>
<dbReference type="AlphaFoldDB" id="A0A7T7JGX0"/>
<dbReference type="Pfam" id="PF12508">
    <property type="entry name" value="Transposon_TraM"/>
    <property type="match status" value="1"/>
</dbReference>
<dbReference type="Proteomes" id="UP000429232">
    <property type="component" value="Chromosome"/>
</dbReference>
<keyword evidence="2" id="KW-0812">Transmembrane</keyword>
<evidence type="ECO:0000256" key="2">
    <source>
        <dbReference type="SAM" id="Phobius"/>
    </source>
</evidence>
<dbReference type="EMBL" id="CP066775">
    <property type="protein sequence ID" value="QQL49960.1"/>
    <property type="molecule type" value="Genomic_DNA"/>
</dbReference>
<feature type="transmembrane region" description="Helical" evidence="2">
    <location>
        <begin position="23"/>
        <end position="42"/>
    </location>
</feature>
<keyword evidence="5" id="KW-1185">Reference proteome</keyword>